<dbReference type="SMART" id="SM00290">
    <property type="entry name" value="ZnF_UBP"/>
    <property type="match status" value="1"/>
</dbReference>
<dbReference type="CDD" id="cd12717">
    <property type="entry name" value="RRM_ETP1"/>
    <property type="match status" value="1"/>
</dbReference>
<dbReference type="InterPro" id="IPR034931">
    <property type="entry name" value="ETP1_RRM"/>
</dbReference>
<sequence>MVYSYSIVFETATQLEAIELEHLQKQAKEEKLRATATRDSDITGEDTKTEEISTRAILSVPVDNWCKIAISNKNIFSNFDSVNTTLKKNQPVKITSNNQQHHIHDPELQQHLSLDWRFGKIEISGIDMDKIQASSPPLTTSGNGTPVPETTLLDTQPLAFASLPPSSPPAGSNNAQTTPRPRSKSVIMNARPDLLKARFLGYGVVRLYRGDVDSDEQEYQYSSCTRQPKNKTQAKSVKSEEKGEENISTILAILAVPSYMTPCDFIGFIGPNARENVSHLRMVRTAQPNRYLVLMKFRNTEFAAQFYRDYNGKLFNSMEAETCQIVSVNRIEFRNYNGDETLLREQRKLSKSFSRESSEFPYLMEDPFTQAARNESAIDEEDEEDIYSDPKKEEKSRDGPGGRRSLTQPPANKPAPPPTPILTELPTCPVCLERMDAATTGLLTIPCQHTFHCQCLSKWKDGSCPVCRYSQRGSAKSRGRCAVCQARENLWICLICGHIGCGRYDNAHAFDHYEATGHCYAMDIETQRVWDYLSDGYVHRLLQNQNDGKLVELPGFYPGSSGSSSGEGGSGPPGVSPGEAWGHSDTGAAYDVANAAMKAADNSDKKVSDMSIHFTQLLSSQLESQRDYYESLMAASADKAAAAVSRATKLEQENSKLVEEAEKYGKKRVPELERELEKMRQRAEKLHKLCTKLEGSYREEKLIGEETIKKLKRLEEESAARDAEVDELRETVRDLMFFHEAQAKLQNAGEDIQEGTIIIPENPPMIRKKGKKSR</sequence>
<feature type="domain" description="UBP-type" evidence="8">
    <location>
        <begin position="465"/>
        <end position="557"/>
    </location>
</feature>
<dbReference type="GO" id="GO:0008270">
    <property type="term" value="F:zinc ion binding"/>
    <property type="evidence" value="ECO:0007669"/>
    <property type="project" value="UniProtKB-KW"/>
</dbReference>
<proteinExistence type="predicted"/>
<dbReference type="PANTHER" id="PTHR24007">
    <property type="entry name" value="BRCA1-ASSOCIATED PROTEIN"/>
    <property type="match status" value="1"/>
</dbReference>
<dbReference type="InterPro" id="IPR013083">
    <property type="entry name" value="Znf_RING/FYVE/PHD"/>
</dbReference>
<evidence type="ECO:0000256" key="5">
    <source>
        <dbReference type="SAM" id="Coils"/>
    </source>
</evidence>
<keyword evidence="5" id="KW-0175">Coiled coil</keyword>
<dbReference type="RefSeq" id="XP_031853644.1">
    <property type="nucleotide sequence ID" value="XM_031997753.1"/>
</dbReference>
<keyword evidence="1" id="KW-0479">Metal-binding</keyword>
<dbReference type="SUPFAM" id="SSF57850">
    <property type="entry name" value="RING/U-box"/>
    <property type="match status" value="2"/>
</dbReference>
<dbReference type="InterPro" id="IPR047243">
    <property type="entry name" value="RING-H2_BRAP2"/>
</dbReference>
<dbReference type="Gene3D" id="3.30.40.10">
    <property type="entry name" value="Zinc/RING finger domain, C3HC4 (zinc finger)"/>
    <property type="match status" value="2"/>
</dbReference>
<dbReference type="Proteomes" id="UP000398389">
    <property type="component" value="Unassembled WGS sequence"/>
</dbReference>
<evidence type="ECO:0000256" key="6">
    <source>
        <dbReference type="SAM" id="MobiDB-lite"/>
    </source>
</evidence>
<dbReference type="Pfam" id="PF13639">
    <property type="entry name" value="zf-RING_2"/>
    <property type="match status" value="1"/>
</dbReference>
<evidence type="ECO:0000256" key="2">
    <source>
        <dbReference type="ARBA" id="ARBA00022771"/>
    </source>
</evidence>
<dbReference type="PROSITE" id="PS50089">
    <property type="entry name" value="ZF_RING_2"/>
    <property type="match status" value="1"/>
</dbReference>
<keyword evidence="10" id="KW-1185">Reference proteome</keyword>
<feature type="domain" description="RING-type" evidence="7">
    <location>
        <begin position="428"/>
        <end position="468"/>
    </location>
</feature>
<accession>A0A5E8BRA1</accession>
<dbReference type="InterPro" id="IPR001841">
    <property type="entry name" value="Znf_RING"/>
</dbReference>
<dbReference type="PANTHER" id="PTHR24007:SF7">
    <property type="entry name" value="BRCA1-ASSOCIATED PROTEIN"/>
    <property type="match status" value="1"/>
</dbReference>
<feature type="region of interest" description="Disordered" evidence="6">
    <location>
        <begin position="373"/>
        <end position="421"/>
    </location>
</feature>
<dbReference type="EMBL" id="CABVLU010000002">
    <property type="protein sequence ID" value="VVT51253.1"/>
    <property type="molecule type" value="Genomic_DNA"/>
</dbReference>
<dbReference type="GO" id="GO:0005737">
    <property type="term" value="C:cytoplasm"/>
    <property type="evidence" value="ECO:0007669"/>
    <property type="project" value="TreeGrafter"/>
</dbReference>
<keyword evidence="2 4" id="KW-0863">Zinc-finger</keyword>
<reference evidence="9 10" key="1">
    <citation type="submission" date="2019-09" db="EMBL/GenBank/DDBJ databases">
        <authorList>
            <person name="Brejova B."/>
        </authorList>
    </citation>
    <scope>NUCLEOTIDE SEQUENCE [LARGE SCALE GENOMIC DNA]</scope>
</reference>
<evidence type="ECO:0000256" key="3">
    <source>
        <dbReference type="ARBA" id="ARBA00022833"/>
    </source>
</evidence>
<evidence type="ECO:0000259" key="8">
    <source>
        <dbReference type="PROSITE" id="PS50271"/>
    </source>
</evidence>
<name>A0A5E8BRA1_9ASCO</name>
<feature type="region of interest" description="Disordered" evidence="6">
    <location>
        <begin position="132"/>
        <end position="151"/>
    </location>
</feature>
<dbReference type="InterPro" id="IPR011422">
    <property type="entry name" value="BRAP2/ETP1_RRM"/>
</dbReference>
<dbReference type="Pfam" id="PF02148">
    <property type="entry name" value="zf-UBP"/>
    <property type="match status" value="1"/>
</dbReference>
<feature type="region of interest" description="Disordered" evidence="6">
    <location>
        <begin position="159"/>
        <end position="182"/>
    </location>
</feature>
<feature type="compositionally biased region" description="Pro residues" evidence="6">
    <location>
        <begin position="411"/>
        <end position="420"/>
    </location>
</feature>
<protein>
    <recommendedName>
        <fullName evidence="11">RING-type domain-containing protein</fullName>
    </recommendedName>
</protein>
<feature type="compositionally biased region" description="Basic and acidic residues" evidence="6">
    <location>
        <begin position="388"/>
        <end position="401"/>
    </location>
</feature>
<keyword evidence="3" id="KW-0862">Zinc</keyword>
<dbReference type="GO" id="GO:0007265">
    <property type="term" value="P:Ras protein signal transduction"/>
    <property type="evidence" value="ECO:0007669"/>
    <property type="project" value="TreeGrafter"/>
</dbReference>
<dbReference type="AlphaFoldDB" id="A0A5E8BRA1"/>
<dbReference type="SMART" id="SM00184">
    <property type="entry name" value="RING"/>
    <property type="match status" value="1"/>
</dbReference>
<feature type="compositionally biased region" description="Low complexity" evidence="6">
    <location>
        <begin position="159"/>
        <end position="175"/>
    </location>
</feature>
<dbReference type="PROSITE" id="PS50271">
    <property type="entry name" value="ZF_UBP"/>
    <property type="match status" value="1"/>
</dbReference>
<evidence type="ECO:0000313" key="10">
    <source>
        <dbReference type="Proteomes" id="UP000398389"/>
    </source>
</evidence>
<feature type="region of interest" description="Disordered" evidence="6">
    <location>
        <begin position="219"/>
        <end position="241"/>
    </location>
</feature>
<dbReference type="OrthoDB" id="273556at2759"/>
<evidence type="ECO:0000259" key="7">
    <source>
        <dbReference type="PROSITE" id="PS50089"/>
    </source>
</evidence>
<dbReference type="GO" id="GO:0016567">
    <property type="term" value="P:protein ubiquitination"/>
    <property type="evidence" value="ECO:0007669"/>
    <property type="project" value="TreeGrafter"/>
</dbReference>
<evidence type="ECO:0000256" key="1">
    <source>
        <dbReference type="ARBA" id="ARBA00022723"/>
    </source>
</evidence>
<organism evidence="9 10">
    <name type="scientific">Magnusiomyces paraingens</name>
    <dbReference type="NCBI Taxonomy" id="2606893"/>
    <lineage>
        <taxon>Eukaryota</taxon>
        <taxon>Fungi</taxon>
        <taxon>Dikarya</taxon>
        <taxon>Ascomycota</taxon>
        <taxon>Saccharomycotina</taxon>
        <taxon>Dipodascomycetes</taxon>
        <taxon>Dipodascales</taxon>
        <taxon>Dipodascaceae</taxon>
        <taxon>Magnusiomyces</taxon>
    </lineage>
</organism>
<evidence type="ECO:0000313" key="9">
    <source>
        <dbReference type="EMBL" id="VVT51253.1"/>
    </source>
</evidence>
<feature type="region of interest" description="Disordered" evidence="6">
    <location>
        <begin position="560"/>
        <end position="583"/>
    </location>
</feature>
<feature type="compositionally biased region" description="Acidic residues" evidence="6">
    <location>
        <begin position="377"/>
        <end position="387"/>
    </location>
</feature>
<dbReference type="GeneID" id="43581853"/>
<feature type="compositionally biased region" description="Polar residues" evidence="6">
    <location>
        <begin position="219"/>
        <end position="236"/>
    </location>
</feature>
<dbReference type="Pfam" id="PF07576">
    <property type="entry name" value="BRAP2"/>
    <property type="match status" value="1"/>
</dbReference>
<feature type="coiled-coil region" evidence="5">
    <location>
        <begin position="640"/>
        <end position="731"/>
    </location>
</feature>
<evidence type="ECO:0000256" key="4">
    <source>
        <dbReference type="PROSITE-ProRule" id="PRU00502"/>
    </source>
</evidence>
<dbReference type="GO" id="GO:0061630">
    <property type="term" value="F:ubiquitin protein ligase activity"/>
    <property type="evidence" value="ECO:0007669"/>
    <property type="project" value="TreeGrafter"/>
</dbReference>
<dbReference type="InterPro" id="IPR001607">
    <property type="entry name" value="Znf_UBP"/>
</dbReference>
<dbReference type="CDD" id="cd16457">
    <property type="entry name" value="RING-H2_BRAP2"/>
    <property type="match status" value="1"/>
</dbReference>
<feature type="compositionally biased region" description="Polar residues" evidence="6">
    <location>
        <begin position="132"/>
        <end position="144"/>
    </location>
</feature>
<gene>
    <name evidence="9" type="ORF">SAPINGB_P003035</name>
</gene>
<evidence type="ECO:0008006" key="11">
    <source>
        <dbReference type="Google" id="ProtNLM"/>
    </source>
</evidence>